<evidence type="ECO:0000259" key="2">
    <source>
        <dbReference type="Pfam" id="PF13933"/>
    </source>
</evidence>
<accession>A0A2P7YY84</accession>
<dbReference type="PANTHER" id="PTHR39399:SF1">
    <property type="entry name" value="PROTEIN ZPS1"/>
    <property type="match status" value="1"/>
</dbReference>
<dbReference type="InterPro" id="IPR039124">
    <property type="entry name" value="PRA1-like"/>
</dbReference>
<dbReference type="VEuPathDB" id="FungiDB:C7M61_000568"/>
<feature type="chain" id="PRO_5015199093" description="Putative peptidase domain-containing protein" evidence="1">
    <location>
        <begin position="16"/>
        <end position="286"/>
    </location>
</feature>
<dbReference type="Gene3D" id="3.40.390.10">
    <property type="entry name" value="Collagenase (Catalytic Domain)"/>
    <property type="match status" value="1"/>
</dbReference>
<proteinExistence type="predicted"/>
<dbReference type="GO" id="GO:0009277">
    <property type="term" value="C:fungal-type cell wall"/>
    <property type="evidence" value="ECO:0007669"/>
    <property type="project" value="TreeGrafter"/>
</dbReference>
<dbReference type="GeneID" id="36563961"/>
<dbReference type="GO" id="GO:0008270">
    <property type="term" value="F:zinc ion binding"/>
    <property type="evidence" value="ECO:0007669"/>
    <property type="project" value="TreeGrafter"/>
</dbReference>
<evidence type="ECO:0000313" key="4">
    <source>
        <dbReference type="Proteomes" id="UP000241107"/>
    </source>
</evidence>
<organism evidence="3 4">
    <name type="scientific">Candidozyma pseudohaemuli</name>
    <dbReference type="NCBI Taxonomy" id="418784"/>
    <lineage>
        <taxon>Eukaryota</taxon>
        <taxon>Fungi</taxon>
        <taxon>Dikarya</taxon>
        <taxon>Ascomycota</taxon>
        <taxon>Saccharomycotina</taxon>
        <taxon>Pichiomycetes</taxon>
        <taxon>Metschnikowiaceae</taxon>
        <taxon>Candidozyma</taxon>
    </lineage>
</organism>
<evidence type="ECO:0000256" key="1">
    <source>
        <dbReference type="SAM" id="SignalP"/>
    </source>
</evidence>
<dbReference type="GO" id="GO:0009986">
    <property type="term" value="C:cell surface"/>
    <property type="evidence" value="ECO:0007669"/>
    <property type="project" value="TreeGrafter"/>
</dbReference>
<keyword evidence="4" id="KW-1185">Reference proteome</keyword>
<dbReference type="PANTHER" id="PTHR39399">
    <property type="entry name" value="PROTEIN ZPS1"/>
    <property type="match status" value="1"/>
</dbReference>
<sequence>MKFTSLLAVAAAVSAAPASFFWEERTNATAVVSRVTWTETWDTSFEIDDSCSPVEQNQLRQAFEETKLLANHAKLHTLRNGNSSEFYTKYFGNAPIGEVVGNYEAIVSANTTGILFRCDDPDEKCYQDGWAGYWRGANYSDETNICPLSYSSRLWLSQLCSQNFSVAYSKNSEIFAADILHRLWHTDKLGQGVIGHYADTYDECLDLAKTNESEAVRNSATLRLFALDVYAYDIAVPGEGCTEPLEDELLPPSLSSLSTLTSKTGSATTTNADACHTHADGEVHCE</sequence>
<dbReference type="EMBL" id="PYFQ01000001">
    <property type="protein sequence ID" value="PSK40904.1"/>
    <property type="molecule type" value="Genomic_DNA"/>
</dbReference>
<comment type="caution">
    <text evidence="3">The sequence shown here is derived from an EMBL/GenBank/DDBJ whole genome shotgun (WGS) entry which is preliminary data.</text>
</comment>
<keyword evidence="1" id="KW-0732">Signal</keyword>
<dbReference type="OrthoDB" id="4689212at2759"/>
<dbReference type="InterPro" id="IPR029482">
    <property type="entry name" value="HRXXH"/>
</dbReference>
<dbReference type="Proteomes" id="UP000241107">
    <property type="component" value="Unassembled WGS sequence"/>
</dbReference>
<dbReference type="GO" id="GO:0008237">
    <property type="term" value="F:metallopeptidase activity"/>
    <property type="evidence" value="ECO:0007669"/>
    <property type="project" value="InterPro"/>
</dbReference>
<protein>
    <recommendedName>
        <fullName evidence="2">Putative peptidase domain-containing protein</fullName>
    </recommendedName>
</protein>
<gene>
    <name evidence="3" type="ORF">C7M61_000568</name>
</gene>
<dbReference type="STRING" id="418784.A0A2P7YY84"/>
<reference evidence="3 4" key="1">
    <citation type="submission" date="2018-03" db="EMBL/GenBank/DDBJ databases">
        <title>Candida pseudohaemulonii genome assembly and annotation.</title>
        <authorList>
            <person name="Munoz J.F."/>
            <person name="Gade L.G."/>
            <person name="Chow N.A."/>
            <person name="Litvintseva A.P."/>
            <person name="Loparev V.N."/>
            <person name="Cuomo C.A."/>
        </authorList>
    </citation>
    <scope>NUCLEOTIDE SEQUENCE [LARGE SCALE GENOMIC DNA]</scope>
    <source>
        <strain evidence="3 4">B12108</strain>
    </source>
</reference>
<dbReference type="RefSeq" id="XP_024715603.1">
    <property type="nucleotide sequence ID" value="XM_024856004.1"/>
</dbReference>
<feature type="signal peptide" evidence="1">
    <location>
        <begin position="1"/>
        <end position="15"/>
    </location>
</feature>
<dbReference type="SUPFAM" id="SSF55486">
    <property type="entry name" value="Metalloproteases ('zincins'), catalytic domain"/>
    <property type="match status" value="1"/>
</dbReference>
<dbReference type="Pfam" id="PF13933">
    <property type="entry name" value="HRXXH"/>
    <property type="match status" value="1"/>
</dbReference>
<feature type="domain" description="Putative peptidase" evidence="2">
    <location>
        <begin position="9"/>
        <end position="242"/>
    </location>
</feature>
<evidence type="ECO:0000313" key="3">
    <source>
        <dbReference type="EMBL" id="PSK40904.1"/>
    </source>
</evidence>
<dbReference type="InterPro" id="IPR024079">
    <property type="entry name" value="MetalloPept_cat_dom_sf"/>
</dbReference>
<dbReference type="AlphaFoldDB" id="A0A2P7YY84"/>
<dbReference type="GO" id="GO:0005178">
    <property type="term" value="F:integrin binding"/>
    <property type="evidence" value="ECO:0007669"/>
    <property type="project" value="TreeGrafter"/>
</dbReference>
<name>A0A2P7YY84_9ASCO</name>
<dbReference type="GO" id="GO:0005576">
    <property type="term" value="C:extracellular region"/>
    <property type="evidence" value="ECO:0007669"/>
    <property type="project" value="TreeGrafter"/>
</dbReference>